<comment type="caution">
    <text evidence="2">The sequence shown here is derived from an EMBL/GenBank/DDBJ whole genome shotgun (WGS) entry which is preliminary data.</text>
</comment>
<evidence type="ECO:0000256" key="1">
    <source>
        <dbReference type="SAM" id="Phobius"/>
    </source>
</evidence>
<name>A0A1G1Z865_9BACT</name>
<sequence>MVKNQISREGIATIPVLIAITVFIFSVATAISSMSFNQNAVTIISNDGAKAYRYAEAGVRDALEKITRVITYNSADPGYFLNISASVACVAGVDGCAKVQVANPIPLISPKIITVTGYSGSSRRKIQVDAVYNNIFDITNVFWMEIKNFPTISTAQATSVASTTATLNGFTNPNGVAVSAWFRYSATAIARCSDTFGTKKPDTDISVTTDLDNPSAFSTGITGLTASTTYYYCAIGQHSGGSKVYGQVFTFATSS</sequence>
<proteinExistence type="predicted"/>
<feature type="transmembrane region" description="Helical" evidence="1">
    <location>
        <begin position="12"/>
        <end position="36"/>
    </location>
</feature>
<keyword evidence="1" id="KW-0472">Membrane</keyword>
<protein>
    <recommendedName>
        <fullName evidence="4">Fibronectin type-III domain-containing protein</fullName>
    </recommendedName>
</protein>
<organism evidence="2 3">
    <name type="scientific">Candidatus Colwellbacteria bacterium RIFCSPLOWO2_01_FULL_48_10</name>
    <dbReference type="NCBI Taxonomy" id="1797690"/>
    <lineage>
        <taxon>Bacteria</taxon>
        <taxon>Candidatus Colwelliibacteriota</taxon>
    </lineage>
</organism>
<dbReference type="STRING" id="1797690.A3B23_03025"/>
<accession>A0A1G1Z865</accession>
<keyword evidence="1" id="KW-1133">Transmembrane helix</keyword>
<keyword evidence="1" id="KW-0812">Transmembrane</keyword>
<gene>
    <name evidence="2" type="ORF">A3B23_03025</name>
</gene>
<dbReference type="Proteomes" id="UP000178744">
    <property type="component" value="Unassembled WGS sequence"/>
</dbReference>
<dbReference type="AlphaFoldDB" id="A0A1G1Z865"/>
<evidence type="ECO:0000313" key="2">
    <source>
        <dbReference type="EMBL" id="OGY60040.1"/>
    </source>
</evidence>
<reference evidence="2 3" key="1">
    <citation type="journal article" date="2016" name="Nat. Commun.">
        <title>Thousands of microbial genomes shed light on interconnected biogeochemical processes in an aquifer system.</title>
        <authorList>
            <person name="Anantharaman K."/>
            <person name="Brown C.T."/>
            <person name="Hug L.A."/>
            <person name="Sharon I."/>
            <person name="Castelle C.J."/>
            <person name="Probst A.J."/>
            <person name="Thomas B.C."/>
            <person name="Singh A."/>
            <person name="Wilkins M.J."/>
            <person name="Karaoz U."/>
            <person name="Brodie E.L."/>
            <person name="Williams K.H."/>
            <person name="Hubbard S.S."/>
            <person name="Banfield J.F."/>
        </authorList>
    </citation>
    <scope>NUCLEOTIDE SEQUENCE [LARGE SCALE GENOMIC DNA]</scope>
</reference>
<dbReference type="EMBL" id="MHIY01000010">
    <property type="protein sequence ID" value="OGY60040.1"/>
    <property type="molecule type" value="Genomic_DNA"/>
</dbReference>
<evidence type="ECO:0008006" key="4">
    <source>
        <dbReference type="Google" id="ProtNLM"/>
    </source>
</evidence>
<evidence type="ECO:0000313" key="3">
    <source>
        <dbReference type="Proteomes" id="UP000178744"/>
    </source>
</evidence>